<reference evidence="2" key="1">
    <citation type="submission" date="2021-01" db="EMBL/GenBank/DDBJ databases">
        <title>A chromosome-scale assembly of European eel, Anguilla anguilla.</title>
        <authorList>
            <person name="Henkel C."/>
            <person name="Jong-Raadsen S.A."/>
            <person name="Dufour S."/>
            <person name="Weltzien F.-A."/>
            <person name="Palstra A.P."/>
            <person name="Pelster B."/>
            <person name="Spaink H.P."/>
            <person name="Van Den Thillart G.E."/>
            <person name="Jansen H."/>
            <person name="Zahm M."/>
            <person name="Klopp C."/>
            <person name="Cedric C."/>
            <person name="Louis A."/>
            <person name="Berthelot C."/>
            <person name="Parey E."/>
            <person name="Roest Crollius H."/>
            <person name="Montfort J."/>
            <person name="Robinson-Rechavi M."/>
            <person name="Bucao C."/>
            <person name="Bouchez O."/>
            <person name="Gislard M."/>
            <person name="Lluch J."/>
            <person name="Milhes M."/>
            <person name="Lampietro C."/>
            <person name="Lopez Roques C."/>
            <person name="Donnadieu C."/>
            <person name="Braasch I."/>
            <person name="Desvignes T."/>
            <person name="Postlethwait J."/>
            <person name="Bobe J."/>
            <person name="Guiguen Y."/>
            <person name="Dirks R."/>
        </authorList>
    </citation>
    <scope>NUCLEOTIDE SEQUENCE</scope>
    <source>
        <strain evidence="2">Tag_6206</strain>
        <tissue evidence="2">Liver</tissue>
    </source>
</reference>
<organism evidence="2 3">
    <name type="scientific">Anguilla anguilla</name>
    <name type="common">European freshwater eel</name>
    <name type="synonym">Muraena anguilla</name>
    <dbReference type="NCBI Taxonomy" id="7936"/>
    <lineage>
        <taxon>Eukaryota</taxon>
        <taxon>Metazoa</taxon>
        <taxon>Chordata</taxon>
        <taxon>Craniata</taxon>
        <taxon>Vertebrata</taxon>
        <taxon>Euteleostomi</taxon>
        <taxon>Actinopterygii</taxon>
        <taxon>Neopterygii</taxon>
        <taxon>Teleostei</taxon>
        <taxon>Anguilliformes</taxon>
        <taxon>Anguillidae</taxon>
        <taxon>Anguilla</taxon>
    </lineage>
</organism>
<gene>
    <name evidence="2" type="ORF">ANANG_G00203770</name>
</gene>
<name>A0A9D3M0I5_ANGAN</name>
<accession>A0A9D3M0I5</accession>
<dbReference type="AlphaFoldDB" id="A0A9D3M0I5"/>
<evidence type="ECO:0000313" key="3">
    <source>
        <dbReference type="Proteomes" id="UP001044222"/>
    </source>
</evidence>
<feature type="chain" id="PRO_5038648851" evidence="1">
    <location>
        <begin position="23"/>
        <end position="91"/>
    </location>
</feature>
<dbReference type="EMBL" id="JAFIRN010000011">
    <property type="protein sequence ID" value="KAG5839319.1"/>
    <property type="molecule type" value="Genomic_DNA"/>
</dbReference>
<proteinExistence type="predicted"/>
<comment type="caution">
    <text evidence="2">The sequence shown here is derived from an EMBL/GenBank/DDBJ whole genome shotgun (WGS) entry which is preliminary data.</text>
</comment>
<protein>
    <submittedName>
        <fullName evidence="2">Uncharacterized protein</fullName>
    </submittedName>
</protein>
<evidence type="ECO:0000313" key="2">
    <source>
        <dbReference type="EMBL" id="KAG5839319.1"/>
    </source>
</evidence>
<keyword evidence="1" id="KW-0732">Signal</keyword>
<keyword evidence="3" id="KW-1185">Reference proteome</keyword>
<feature type="signal peptide" evidence="1">
    <location>
        <begin position="1"/>
        <end position="22"/>
    </location>
</feature>
<sequence length="91" mass="10114">MSLKYALSVQLFILSMAGKLKSDEMKDILLRLNTMNNLSDSAVATLVQSQKELSKALETQTYLNKSLMPLYTALVPQEDHVLQPCPQSGDL</sequence>
<evidence type="ECO:0000256" key="1">
    <source>
        <dbReference type="SAM" id="SignalP"/>
    </source>
</evidence>
<dbReference type="Proteomes" id="UP001044222">
    <property type="component" value="Chromosome 11"/>
</dbReference>